<dbReference type="SUPFAM" id="SSF52540">
    <property type="entry name" value="P-loop containing nucleoside triphosphate hydrolases"/>
    <property type="match status" value="1"/>
</dbReference>
<dbReference type="OrthoDB" id="8954335at2759"/>
<feature type="non-terminal residue" evidence="2">
    <location>
        <position position="295"/>
    </location>
</feature>
<dbReference type="Proteomes" id="UP000267821">
    <property type="component" value="Unassembled WGS sequence"/>
</dbReference>
<reference evidence="2 3" key="1">
    <citation type="journal article" date="2018" name="Nat. Ecol. Evol.">
        <title>Pezizomycetes genomes reveal the molecular basis of ectomycorrhizal truffle lifestyle.</title>
        <authorList>
            <person name="Murat C."/>
            <person name="Payen T."/>
            <person name="Noel B."/>
            <person name="Kuo A."/>
            <person name="Morin E."/>
            <person name="Chen J."/>
            <person name="Kohler A."/>
            <person name="Krizsan K."/>
            <person name="Balestrini R."/>
            <person name="Da Silva C."/>
            <person name="Montanini B."/>
            <person name="Hainaut M."/>
            <person name="Levati E."/>
            <person name="Barry K.W."/>
            <person name="Belfiori B."/>
            <person name="Cichocki N."/>
            <person name="Clum A."/>
            <person name="Dockter R.B."/>
            <person name="Fauchery L."/>
            <person name="Guy J."/>
            <person name="Iotti M."/>
            <person name="Le Tacon F."/>
            <person name="Lindquist E.A."/>
            <person name="Lipzen A."/>
            <person name="Malagnac F."/>
            <person name="Mello A."/>
            <person name="Molinier V."/>
            <person name="Miyauchi S."/>
            <person name="Poulain J."/>
            <person name="Riccioni C."/>
            <person name="Rubini A."/>
            <person name="Sitrit Y."/>
            <person name="Splivallo R."/>
            <person name="Traeger S."/>
            <person name="Wang M."/>
            <person name="Zifcakova L."/>
            <person name="Wipf D."/>
            <person name="Zambonelli A."/>
            <person name="Paolocci F."/>
            <person name="Nowrousian M."/>
            <person name="Ottonello S."/>
            <person name="Baldrian P."/>
            <person name="Spatafora J.W."/>
            <person name="Henrissat B."/>
            <person name="Nagy L.G."/>
            <person name="Aury J.M."/>
            <person name="Wincker P."/>
            <person name="Grigoriev I.V."/>
            <person name="Bonfante P."/>
            <person name="Martin F.M."/>
        </authorList>
    </citation>
    <scope>NUCLEOTIDE SEQUENCE [LARGE SCALE GENOMIC DNA]</scope>
    <source>
        <strain evidence="2 3">ATCC MYA-4762</strain>
    </source>
</reference>
<dbReference type="CDD" id="cd00882">
    <property type="entry name" value="Ras_like_GTPase"/>
    <property type="match status" value="1"/>
</dbReference>
<evidence type="ECO:0000313" key="2">
    <source>
        <dbReference type="EMBL" id="RPB24588.1"/>
    </source>
</evidence>
<dbReference type="InParanoid" id="A0A3N4LSC9"/>
<protein>
    <submittedName>
        <fullName evidence="2">Uncharacterized protein</fullName>
    </submittedName>
</protein>
<sequence>MTGVGKSTFISYFSDETVTIGHTLEACTSKVAILPATLSDGTKLFLADTPGFDDTYKSDTDILREVASWLAEAYKNKIKLAGIIYLHRILDVRLGGSAMKNLRMFKALCGDDGLGSVVLATTRWSSVSVEEGTTREQQLCDNPKMWKVMIDKGSKVFRVEQDQEEASGEKIIQYLINRRRPVTLAIQKDLVDNGMTLDRTAAGQEVTAEIEKQRAEYERRINELRKEMKEAMETRDRERQEEIKEFKAELELKMKEARENERKLQADKEELRRQMEDEARKQREQLLERLKHQEK</sequence>
<dbReference type="Gene3D" id="3.40.50.300">
    <property type="entry name" value="P-loop containing nucleotide triphosphate hydrolases"/>
    <property type="match status" value="1"/>
</dbReference>
<accession>A0A3N4LSC9</accession>
<keyword evidence="3" id="KW-1185">Reference proteome</keyword>
<evidence type="ECO:0000313" key="3">
    <source>
        <dbReference type="Proteomes" id="UP000267821"/>
    </source>
</evidence>
<dbReference type="InterPro" id="IPR027417">
    <property type="entry name" value="P-loop_NTPase"/>
</dbReference>
<dbReference type="AlphaFoldDB" id="A0A3N4LSC9"/>
<organism evidence="2 3">
    <name type="scientific">Terfezia boudieri ATCC MYA-4762</name>
    <dbReference type="NCBI Taxonomy" id="1051890"/>
    <lineage>
        <taxon>Eukaryota</taxon>
        <taxon>Fungi</taxon>
        <taxon>Dikarya</taxon>
        <taxon>Ascomycota</taxon>
        <taxon>Pezizomycotina</taxon>
        <taxon>Pezizomycetes</taxon>
        <taxon>Pezizales</taxon>
        <taxon>Pezizaceae</taxon>
        <taxon>Terfezia</taxon>
    </lineage>
</organism>
<evidence type="ECO:0000256" key="1">
    <source>
        <dbReference type="SAM" id="MobiDB-lite"/>
    </source>
</evidence>
<dbReference type="EMBL" id="ML121541">
    <property type="protein sequence ID" value="RPB24588.1"/>
    <property type="molecule type" value="Genomic_DNA"/>
</dbReference>
<proteinExistence type="predicted"/>
<gene>
    <name evidence="2" type="ORF">L211DRAFT_743235</name>
</gene>
<name>A0A3N4LSC9_9PEZI</name>
<feature type="region of interest" description="Disordered" evidence="1">
    <location>
        <begin position="255"/>
        <end position="295"/>
    </location>
</feature>